<dbReference type="GO" id="GO:0005524">
    <property type="term" value="F:ATP binding"/>
    <property type="evidence" value="ECO:0007669"/>
    <property type="project" value="UniProtKB-KW"/>
</dbReference>
<evidence type="ECO:0000259" key="11">
    <source>
        <dbReference type="PROSITE" id="PS50893"/>
    </source>
</evidence>
<keyword evidence="14" id="KW-1185">Reference proteome</keyword>
<proteinExistence type="inferred from homology"/>
<dbReference type="GO" id="GO:0015421">
    <property type="term" value="F:ABC-type oligopeptide transporter activity"/>
    <property type="evidence" value="ECO:0007669"/>
    <property type="project" value="TreeGrafter"/>
</dbReference>
<keyword evidence="6" id="KW-0067">ATP-binding</keyword>
<feature type="transmembrane region" description="Helical" evidence="10">
    <location>
        <begin position="661"/>
        <end position="685"/>
    </location>
</feature>
<gene>
    <name evidence="13" type="ORF">CC78DRAFT_554528</name>
</gene>
<dbReference type="EMBL" id="ML986639">
    <property type="protein sequence ID" value="KAF2262556.1"/>
    <property type="molecule type" value="Genomic_DNA"/>
</dbReference>
<feature type="compositionally biased region" description="Polar residues" evidence="9">
    <location>
        <begin position="604"/>
        <end position="615"/>
    </location>
</feature>
<dbReference type="PANTHER" id="PTHR43394:SF1">
    <property type="entry name" value="ATP-BINDING CASSETTE SUB-FAMILY B MEMBER 10, MITOCHONDRIAL"/>
    <property type="match status" value="1"/>
</dbReference>
<dbReference type="AlphaFoldDB" id="A0A9P4N7P0"/>
<dbReference type="InterPro" id="IPR027417">
    <property type="entry name" value="P-loop_NTPase"/>
</dbReference>
<keyword evidence="8 10" id="KW-0472">Membrane</keyword>
<dbReference type="InterPro" id="IPR036640">
    <property type="entry name" value="ABC1_TM_sf"/>
</dbReference>
<accession>A0A9P4N7P0</accession>
<dbReference type="InterPro" id="IPR039421">
    <property type="entry name" value="Type_1_exporter"/>
</dbReference>
<dbReference type="InterPro" id="IPR003439">
    <property type="entry name" value="ABC_transporter-like_ATP-bd"/>
</dbReference>
<feature type="transmembrane region" description="Helical" evidence="10">
    <location>
        <begin position="162"/>
        <end position="182"/>
    </location>
</feature>
<comment type="subcellular location">
    <subcellularLocation>
        <location evidence="1">Membrane</location>
        <topology evidence="1">Multi-pass membrane protein</topology>
    </subcellularLocation>
</comment>
<dbReference type="Pfam" id="PF00005">
    <property type="entry name" value="ABC_tran"/>
    <property type="match status" value="2"/>
</dbReference>
<organism evidence="13 14">
    <name type="scientific">Lojkania enalia</name>
    <dbReference type="NCBI Taxonomy" id="147567"/>
    <lineage>
        <taxon>Eukaryota</taxon>
        <taxon>Fungi</taxon>
        <taxon>Dikarya</taxon>
        <taxon>Ascomycota</taxon>
        <taxon>Pezizomycotina</taxon>
        <taxon>Dothideomycetes</taxon>
        <taxon>Pleosporomycetidae</taxon>
        <taxon>Pleosporales</taxon>
        <taxon>Pleosporales incertae sedis</taxon>
        <taxon>Lojkania</taxon>
    </lineage>
</organism>
<feature type="transmembrane region" description="Helical" evidence="10">
    <location>
        <begin position="809"/>
        <end position="827"/>
    </location>
</feature>
<reference evidence="14" key="1">
    <citation type="journal article" date="2020" name="Stud. Mycol.">
        <title>101 Dothideomycetes genomes: A test case for predicting lifestyles and emergence of pathogens.</title>
        <authorList>
            <person name="Haridas S."/>
            <person name="Albert R."/>
            <person name="Binder M."/>
            <person name="Bloem J."/>
            <person name="LaButti K."/>
            <person name="Salamov A."/>
            <person name="Andreopoulos B."/>
            <person name="Baker S."/>
            <person name="Barry K."/>
            <person name="Bills G."/>
            <person name="Bluhm B."/>
            <person name="Cannon C."/>
            <person name="Castanera R."/>
            <person name="Culley D."/>
            <person name="Daum C."/>
            <person name="Ezra D."/>
            <person name="Gonzalez J."/>
            <person name="Henrissat B."/>
            <person name="Kuo A."/>
            <person name="Liang C."/>
            <person name="Lipzen A."/>
            <person name="Lutzoni F."/>
            <person name="Magnuson J."/>
            <person name="Mondo S."/>
            <person name="Nolan M."/>
            <person name="Ohm R."/>
            <person name="Pangilinan J."/>
            <person name="Park H.-J."/>
            <person name="Ramirez L."/>
            <person name="Alfaro M."/>
            <person name="Sun H."/>
            <person name="Tritt A."/>
            <person name="Yoshinaga Y."/>
            <person name="Zwiers L.-H."/>
            <person name="Turgeon B."/>
            <person name="Goodwin S."/>
            <person name="Spatafora J."/>
            <person name="Crous P."/>
            <person name="Grigoriev I."/>
        </authorList>
    </citation>
    <scope>NUCLEOTIDE SEQUENCE [LARGE SCALE GENOMIC DNA]</scope>
    <source>
        <strain evidence="14">CBS 304.66</strain>
    </source>
</reference>
<feature type="transmembrane region" description="Helical" evidence="10">
    <location>
        <begin position="243"/>
        <end position="264"/>
    </location>
</feature>
<protein>
    <submittedName>
        <fullName evidence="13">ABC transporter-like protein</fullName>
    </submittedName>
</protein>
<keyword evidence="4 10" id="KW-0812">Transmembrane</keyword>
<dbReference type="GO" id="GO:0005743">
    <property type="term" value="C:mitochondrial inner membrane"/>
    <property type="evidence" value="ECO:0007669"/>
    <property type="project" value="TreeGrafter"/>
</dbReference>
<evidence type="ECO:0000313" key="13">
    <source>
        <dbReference type="EMBL" id="KAF2262556.1"/>
    </source>
</evidence>
<dbReference type="PANTHER" id="PTHR43394">
    <property type="entry name" value="ATP-DEPENDENT PERMEASE MDL1, MITOCHONDRIAL"/>
    <property type="match status" value="1"/>
</dbReference>
<dbReference type="Proteomes" id="UP000800093">
    <property type="component" value="Unassembled WGS sequence"/>
</dbReference>
<evidence type="ECO:0000256" key="10">
    <source>
        <dbReference type="SAM" id="Phobius"/>
    </source>
</evidence>
<dbReference type="SMART" id="SM00382">
    <property type="entry name" value="AAA"/>
    <property type="match status" value="2"/>
</dbReference>
<comment type="similarity">
    <text evidence="2">Belongs to the ABC transporter superfamily. ABCB family. Mitochondrial peptide exporter (TC 3.A.1.212) subfamily.</text>
</comment>
<feature type="domain" description="ABC transmembrane type-1" evidence="12">
    <location>
        <begin position="21"/>
        <end position="305"/>
    </location>
</feature>
<name>A0A9P4N7P0_9PLEO</name>
<feature type="compositionally biased region" description="Basic and acidic residues" evidence="9">
    <location>
        <begin position="594"/>
        <end position="603"/>
    </location>
</feature>
<feature type="domain" description="ABC transmembrane type-1" evidence="12">
    <location>
        <begin position="665"/>
        <end position="951"/>
    </location>
</feature>
<feature type="domain" description="ABC transporter" evidence="11">
    <location>
        <begin position="985"/>
        <end position="1222"/>
    </location>
</feature>
<dbReference type="InterPro" id="IPR011527">
    <property type="entry name" value="ABC1_TM_dom"/>
</dbReference>
<evidence type="ECO:0000256" key="8">
    <source>
        <dbReference type="ARBA" id="ARBA00023136"/>
    </source>
</evidence>
<dbReference type="GO" id="GO:0090374">
    <property type="term" value="P:oligopeptide export from mitochondrion"/>
    <property type="evidence" value="ECO:0007669"/>
    <property type="project" value="TreeGrafter"/>
</dbReference>
<dbReference type="FunFam" id="3.40.50.300:FF:000913">
    <property type="entry name" value="ABC multidrug transporter SitT"/>
    <property type="match status" value="1"/>
</dbReference>
<dbReference type="CDD" id="cd18578">
    <property type="entry name" value="ABC_6TM_Pgp_ABCB1_D2_like"/>
    <property type="match status" value="1"/>
</dbReference>
<evidence type="ECO:0000256" key="9">
    <source>
        <dbReference type="SAM" id="MobiDB-lite"/>
    </source>
</evidence>
<dbReference type="FunFam" id="3.40.50.300:FF:000218">
    <property type="entry name" value="Multidrug ABC transporter ATP-binding protein"/>
    <property type="match status" value="1"/>
</dbReference>
<evidence type="ECO:0000259" key="12">
    <source>
        <dbReference type="PROSITE" id="PS50929"/>
    </source>
</evidence>
<dbReference type="InterPro" id="IPR017871">
    <property type="entry name" value="ABC_transporter-like_CS"/>
</dbReference>
<dbReference type="PROSITE" id="PS50929">
    <property type="entry name" value="ABC_TM1F"/>
    <property type="match status" value="2"/>
</dbReference>
<dbReference type="Gene3D" id="3.40.50.300">
    <property type="entry name" value="P-loop containing nucleotide triphosphate hydrolases"/>
    <property type="match status" value="2"/>
</dbReference>
<keyword evidence="5" id="KW-0547">Nucleotide-binding</keyword>
<feature type="transmembrane region" description="Helical" evidence="10">
    <location>
        <begin position="705"/>
        <end position="730"/>
    </location>
</feature>
<keyword evidence="7 10" id="KW-1133">Transmembrane helix</keyword>
<evidence type="ECO:0000256" key="6">
    <source>
        <dbReference type="ARBA" id="ARBA00022840"/>
    </source>
</evidence>
<dbReference type="Pfam" id="PF00664">
    <property type="entry name" value="ABC_membrane"/>
    <property type="match status" value="2"/>
</dbReference>
<dbReference type="OrthoDB" id="6500128at2759"/>
<feature type="transmembrane region" description="Helical" evidence="10">
    <location>
        <begin position="276"/>
        <end position="297"/>
    </location>
</feature>
<feature type="domain" description="ABC transporter" evidence="11">
    <location>
        <begin position="340"/>
        <end position="585"/>
    </location>
</feature>
<comment type="similarity">
    <text evidence="3">Belongs to the ABC transporter superfamily. ABCB family. Multidrug resistance exporter (TC 3.A.1.201) subfamily.</text>
</comment>
<sequence>MALEKMLNGSGTSQFPPFQRVLAAFGAGTARPLMTVIWGDLVNLYNDVKEDTDTSYMKHTVDKKALMLLIIFIAQWTLVWTYGSLFSIAAMHHSIRLRASYLKAIVCKDTEEVHESKAATDLSTNISVIEEALSEKLGTVMQAISTVVSSLVIAFIKSWRLTLVLSGAILFLIFKDLGTSALDTKLERQLQAIDSQASALAQECFTGIRTINACCAEDKVVDRYTKILDHSKMKGLQKSRVPAIQYSVTVFVMLAAYALAFWYGTNLLVHGQIKSGGSILIVILCMNQATNALRLLVPIYGILARATAARESLSSILKSRSRLDPFSDFGEPLDAMYSRVEFQDVHFSYPSRRSVKVFNGLNLTFGAGKTTAIVGPSGSGKSTIVGLLERWYDCNSGHIKINGSNIDSYNLRSLRSNIRVVQQDAVLFNDTIFNNVSHGLIGSPYHDLSENEKRRLVVKVCKDIQAHEFIMQFPQAYDTVVGVRGSLLSGGQRQRIAIARAIISNPVILIFDEATSALDADSERVVQATIERVSRGRTSIIIAHKLATIKRADRIVLFKDGVVAEEGTHYSLLRTSNDYARIWRAQTLTQKETYQREFQKSDNSETSPERSTLSDTKSDALGGDVFVEVQTPETAIDMGHEHILSFPQTAKMIIGGNRIMVITYFLSFLSCLVAGSIYPGQAIFFAQAVTSWQKLGVYMVQDANFWSLMWFGLALVGLVGFFAVGSLSSIGGTLTARVYRGIYFRGLLLQPVTFFDSVLHSPSSLVAHLSSDPANLQGFAILFSSLAITVVNLGSFVILGLVVSWRFTLVALVGTFPVIVFAGFLRVRSQQKKNKTLSEPLMSSAQYAAEVIENIRTVSAFAMESEVCQKMAQKMTSSMGVFYRNLLFTMPMFALSQSGNLLGMTLSFWYSGHLLADRKIGALEIWIVFLSVVSGSDAAGEFFGSTSSIVHARSSGGRIKSVMADVEKTPPSARDDAEKPFLNSLSFTGVSFSYPNTRQPILNNINIEIPQGLTVAVVGPSGSGKSTIISLLERFYEPSLGQICIGGIPLAAICKKSYRSKVSLVSQETQLFNCTVRENILLGFPEDQVADEALIQAARDANIHDFIMSLPEGYNTACGKKGMEFSGGQRQRLAIARALVRNPSILLLDEATSALDSESEREVKEALSKAAQGRTTLVIAHRLSTIQDADRIFVLSEGSIVEEGSHVELMALRGVYWSLCQKQNLD</sequence>
<feature type="region of interest" description="Disordered" evidence="9">
    <location>
        <begin position="594"/>
        <end position="619"/>
    </location>
</feature>
<feature type="transmembrane region" description="Helical" evidence="10">
    <location>
        <begin position="65"/>
        <end position="90"/>
    </location>
</feature>
<evidence type="ECO:0000256" key="2">
    <source>
        <dbReference type="ARBA" id="ARBA00005580"/>
    </source>
</evidence>
<feature type="transmembrane region" description="Helical" evidence="10">
    <location>
        <begin position="779"/>
        <end position="802"/>
    </location>
</feature>
<dbReference type="CDD" id="cd18577">
    <property type="entry name" value="ABC_6TM_Pgp_ABCB1_D1_like"/>
    <property type="match status" value="1"/>
</dbReference>
<dbReference type="PROSITE" id="PS50893">
    <property type="entry name" value="ABC_TRANSPORTER_2"/>
    <property type="match status" value="2"/>
</dbReference>
<evidence type="ECO:0000256" key="7">
    <source>
        <dbReference type="ARBA" id="ARBA00022989"/>
    </source>
</evidence>
<dbReference type="Gene3D" id="1.20.1560.10">
    <property type="entry name" value="ABC transporter type 1, transmembrane domain"/>
    <property type="match status" value="2"/>
</dbReference>
<evidence type="ECO:0000256" key="4">
    <source>
        <dbReference type="ARBA" id="ARBA00022692"/>
    </source>
</evidence>
<comment type="caution">
    <text evidence="13">The sequence shown here is derived from an EMBL/GenBank/DDBJ whole genome shotgun (WGS) entry which is preliminary data.</text>
</comment>
<evidence type="ECO:0000256" key="3">
    <source>
        <dbReference type="ARBA" id="ARBA00007577"/>
    </source>
</evidence>
<dbReference type="GO" id="GO:0016887">
    <property type="term" value="F:ATP hydrolysis activity"/>
    <property type="evidence" value="ECO:0007669"/>
    <property type="project" value="InterPro"/>
</dbReference>
<evidence type="ECO:0000256" key="1">
    <source>
        <dbReference type="ARBA" id="ARBA00004141"/>
    </source>
</evidence>
<evidence type="ECO:0000256" key="5">
    <source>
        <dbReference type="ARBA" id="ARBA00022741"/>
    </source>
</evidence>
<dbReference type="PROSITE" id="PS00211">
    <property type="entry name" value="ABC_TRANSPORTER_1"/>
    <property type="match status" value="2"/>
</dbReference>
<dbReference type="InterPro" id="IPR003593">
    <property type="entry name" value="AAA+_ATPase"/>
</dbReference>
<evidence type="ECO:0000313" key="14">
    <source>
        <dbReference type="Proteomes" id="UP000800093"/>
    </source>
</evidence>
<dbReference type="SUPFAM" id="SSF52540">
    <property type="entry name" value="P-loop containing nucleoside triphosphate hydrolases"/>
    <property type="match status" value="2"/>
</dbReference>
<dbReference type="CDD" id="cd03249">
    <property type="entry name" value="ABC_MTABC3_MDL1_MDL2"/>
    <property type="match status" value="1"/>
</dbReference>
<dbReference type="SUPFAM" id="SSF90123">
    <property type="entry name" value="ABC transporter transmembrane region"/>
    <property type="match status" value="2"/>
</dbReference>